<sequence>MALTTTATATATATSTAPSPATVPPTKAARHALITTLLAQRPVHSQPELAEALAEAGVSVTQATLSRDLVELRAVKIRSTGGALVYAIPADGGTRGPQPAPDAEYLAARLARLCAELLVSAEASGNLVVLRTPPGAAQFFASAIDHSVMPGVLGTIAGDDTVLVIAREPADSGGSSGSVLAARFLELASTATPHHPAPSDEREP</sequence>
<dbReference type="InterPro" id="IPR036251">
    <property type="entry name" value="Arg_repress_C_sf"/>
</dbReference>
<dbReference type="GO" id="GO:0005737">
    <property type="term" value="C:cytoplasm"/>
    <property type="evidence" value="ECO:0007669"/>
    <property type="project" value="UniProtKB-SubCell"/>
</dbReference>
<evidence type="ECO:0000259" key="11">
    <source>
        <dbReference type="Pfam" id="PF01316"/>
    </source>
</evidence>
<dbReference type="GO" id="GO:1900079">
    <property type="term" value="P:regulation of arginine biosynthetic process"/>
    <property type="evidence" value="ECO:0007669"/>
    <property type="project" value="UniProtKB-UniRule"/>
</dbReference>
<comment type="caution">
    <text evidence="13">The sequence shown here is derived from an EMBL/GenBank/DDBJ whole genome shotgun (WGS) entry which is preliminary data.</text>
</comment>
<dbReference type="GO" id="GO:0051259">
    <property type="term" value="P:protein complex oligomerization"/>
    <property type="evidence" value="ECO:0007669"/>
    <property type="project" value="InterPro"/>
</dbReference>
<reference evidence="13 14" key="1">
    <citation type="submission" date="2020-04" db="EMBL/GenBank/DDBJ databases">
        <title>Sequencing and Assembly of C. fimi.</title>
        <authorList>
            <person name="Ramsey A.R."/>
        </authorList>
    </citation>
    <scope>NUCLEOTIDE SEQUENCE [LARGE SCALE GENOMIC DNA]</scope>
    <source>
        <strain evidence="13 14">SB</strain>
    </source>
</reference>
<keyword evidence="14" id="KW-1185">Reference proteome</keyword>
<keyword evidence="3 8" id="KW-0963">Cytoplasm</keyword>
<keyword evidence="8" id="KW-0028">Amino-acid biosynthesis</keyword>
<keyword evidence="6 8" id="KW-0238">DNA-binding</keyword>
<keyword evidence="8" id="KW-0055">Arginine biosynthesis</keyword>
<dbReference type="GO" id="GO:0003677">
    <property type="term" value="F:DNA binding"/>
    <property type="evidence" value="ECO:0007669"/>
    <property type="project" value="UniProtKB-KW"/>
</dbReference>
<dbReference type="Gene3D" id="1.10.10.10">
    <property type="entry name" value="Winged helix-like DNA-binding domain superfamily/Winged helix DNA-binding domain"/>
    <property type="match status" value="1"/>
</dbReference>
<dbReference type="Pfam" id="PF01316">
    <property type="entry name" value="Arg_repressor"/>
    <property type="match status" value="1"/>
</dbReference>
<keyword evidence="7 8" id="KW-0804">Transcription</keyword>
<dbReference type="InterPro" id="IPR020900">
    <property type="entry name" value="Arg_repress_DNA-bd"/>
</dbReference>
<dbReference type="AlphaFoldDB" id="A0A7Y0M012"/>
<feature type="domain" description="Arginine repressor DNA-binding" evidence="11">
    <location>
        <begin position="26"/>
        <end position="93"/>
    </location>
</feature>
<dbReference type="EMBL" id="JABCJJ010000014">
    <property type="protein sequence ID" value="NMR20563.1"/>
    <property type="molecule type" value="Genomic_DNA"/>
</dbReference>
<dbReference type="InterPro" id="IPR020899">
    <property type="entry name" value="Arg_repress_C"/>
</dbReference>
<keyword evidence="4 8" id="KW-0678">Repressor</keyword>
<dbReference type="GO" id="GO:0006526">
    <property type="term" value="P:L-arginine biosynthetic process"/>
    <property type="evidence" value="ECO:0007669"/>
    <property type="project" value="UniProtKB-UniPathway"/>
</dbReference>
<dbReference type="PANTHER" id="PTHR34471:SF1">
    <property type="entry name" value="ARGININE REPRESSOR"/>
    <property type="match status" value="1"/>
</dbReference>
<dbReference type="InterPro" id="IPR036388">
    <property type="entry name" value="WH-like_DNA-bd_sf"/>
</dbReference>
<evidence type="ECO:0000259" key="12">
    <source>
        <dbReference type="Pfam" id="PF02863"/>
    </source>
</evidence>
<comment type="function">
    <text evidence="8">Regulates arginine biosynthesis genes.</text>
</comment>
<dbReference type="InterPro" id="IPR001669">
    <property type="entry name" value="Arg_repress"/>
</dbReference>
<evidence type="ECO:0000256" key="6">
    <source>
        <dbReference type="ARBA" id="ARBA00023125"/>
    </source>
</evidence>
<dbReference type="GO" id="GO:0003700">
    <property type="term" value="F:DNA-binding transcription factor activity"/>
    <property type="evidence" value="ECO:0007669"/>
    <property type="project" value="UniProtKB-UniRule"/>
</dbReference>
<feature type="region of interest" description="Disordered" evidence="10">
    <location>
        <begin position="1"/>
        <end position="26"/>
    </location>
</feature>
<dbReference type="HAMAP" id="MF_00173">
    <property type="entry name" value="Arg_repressor"/>
    <property type="match status" value="1"/>
</dbReference>
<gene>
    <name evidence="8" type="primary">argR</name>
    <name evidence="13" type="ORF">HIR71_10100</name>
</gene>
<dbReference type="PRINTS" id="PR01467">
    <property type="entry name" value="ARGREPRESSOR"/>
</dbReference>
<comment type="subcellular location">
    <subcellularLocation>
        <location evidence="1 8">Cytoplasm</location>
    </subcellularLocation>
</comment>
<dbReference type="Pfam" id="PF02863">
    <property type="entry name" value="Arg_repressor_C"/>
    <property type="match status" value="1"/>
</dbReference>
<evidence type="ECO:0000256" key="5">
    <source>
        <dbReference type="ARBA" id="ARBA00023015"/>
    </source>
</evidence>
<evidence type="ECO:0000256" key="4">
    <source>
        <dbReference type="ARBA" id="ARBA00022491"/>
    </source>
</evidence>
<evidence type="ECO:0000256" key="7">
    <source>
        <dbReference type="ARBA" id="ARBA00023163"/>
    </source>
</evidence>
<evidence type="ECO:0000313" key="13">
    <source>
        <dbReference type="EMBL" id="NMR20563.1"/>
    </source>
</evidence>
<dbReference type="UniPathway" id="UPA00068"/>
<protein>
    <recommendedName>
        <fullName evidence="8 9">Arginine repressor</fullName>
    </recommendedName>
</protein>
<evidence type="ECO:0000313" key="14">
    <source>
        <dbReference type="Proteomes" id="UP000562124"/>
    </source>
</evidence>
<evidence type="ECO:0000256" key="9">
    <source>
        <dbReference type="NCBIfam" id="TIGR01529"/>
    </source>
</evidence>
<dbReference type="InterPro" id="IPR036390">
    <property type="entry name" value="WH_DNA-bd_sf"/>
</dbReference>
<comment type="similarity">
    <text evidence="2 8">Belongs to the ArgR family.</text>
</comment>
<proteinExistence type="inferred from homology"/>
<dbReference type="PANTHER" id="PTHR34471">
    <property type="entry name" value="ARGININE REPRESSOR"/>
    <property type="match status" value="1"/>
</dbReference>
<dbReference type="SUPFAM" id="SSF55252">
    <property type="entry name" value="C-terminal domain of arginine repressor"/>
    <property type="match status" value="1"/>
</dbReference>
<evidence type="ECO:0000256" key="10">
    <source>
        <dbReference type="SAM" id="MobiDB-lite"/>
    </source>
</evidence>
<dbReference type="Proteomes" id="UP000562124">
    <property type="component" value="Unassembled WGS sequence"/>
</dbReference>
<evidence type="ECO:0000256" key="1">
    <source>
        <dbReference type="ARBA" id="ARBA00004496"/>
    </source>
</evidence>
<dbReference type="NCBIfam" id="TIGR01529">
    <property type="entry name" value="argR_whole"/>
    <property type="match status" value="1"/>
</dbReference>
<evidence type="ECO:0000256" key="2">
    <source>
        <dbReference type="ARBA" id="ARBA00008316"/>
    </source>
</evidence>
<feature type="domain" description="Arginine repressor C-terminal" evidence="12">
    <location>
        <begin position="115"/>
        <end position="171"/>
    </location>
</feature>
<dbReference type="GO" id="GO:0034618">
    <property type="term" value="F:arginine binding"/>
    <property type="evidence" value="ECO:0007669"/>
    <property type="project" value="InterPro"/>
</dbReference>
<name>A0A7Y0M012_CELFI</name>
<evidence type="ECO:0000256" key="3">
    <source>
        <dbReference type="ARBA" id="ARBA00022490"/>
    </source>
</evidence>
<evidence type="ECO:0000256" key="8">
    <source>
        <dbReference type="HAMAP-Rule" id="MF_00173"/>
    </source>
</evidence>
<comment type="pathway">
    <text evidence="8">Amino-acid biosynthesis; L-arginine biosynthesis [regulation].</text>
</comment>
<accession>A0A7Y0M012</accession>
<dbReference type="SUPFAM" id="SSF46785">
    <property type="entry name" value="Winged helix' DNA-binding domain"/>
    <property type="match status" value="1"/>
</dbReference>
<dbReference type="Gene3D" id="3.30.1360.40">
    <property type="match status" value="1"/>
</dbReference>
<dbReference type="NCBIfam" id="NF002880">
    <property type="entry name" value="PRK03341.1"/>
    <property type="match status" value="1"/>
</dbReference>
<organism evidence="13 14">
    <name type="scientific">Cellulomonas fimi</name>
    <dbReference type="NCBI Taxonomy" id="1708"/>
    <lineage>
        <taxon>Bacteria</taxon>
        <taxon>Bacillati</taxon>
        <taxon>Actinomycetota</taxon>
        <taxon>Actinomycetes</taxon>
        <taxon>Micrococcales</taxon>
        <taxon>Cellulomonadaceae</taxon>
        <taxon>Cellulomonas</taxon>
    </lineage>
</organism>
<keyword evidence="5 8" id="KW-0805">Transcription regulation</keyword>